<dbReference type="OrthoDB" id="107843at2157"/>
<name>A0A1M4MKK4_9EURY</name>
<protein>
    <recommendedName>
        <fullName evidence="4">Glycine zipper domain-containing protein</fullName>
    </recommendedName>
</protein>
<evidence type="ECO:0008006" key="4">
    <source>
        <dbReference type="Google" id="ProtNLM"/>
    </source>
</evidence>
<keyword evidence="1" id="KW-0175">Coiled coil</keyword>
<sequence length="265" mass="28772">MAFIYYGQGVSSLYRDFVERLMSQLALRGTEITHQEIGDASSRMDVRHTGEEGSMEITVDRENVRVSYTVKRERKEVRKGIAGAITGAGIGGLLGGILRGDRDVGDVVGGAIGGAAAGGAYGAYDGYESSREERTAFAEVLAQAVRDVEDELQSIIEGQEEAREALRERGRQKREEDLARTEELRELLEELYGDLLAVQEEVELAAVEGQDVKKPRARTDRAEVLYGEAEAALEEGNHAVVKAKVKAARAMVDGAQDLLANAGNE</sequence>
<dbReference type="RefSeq" id="WP_074369686.1">
    <property type="nucleotide sequence ID" value="NZ_FMID01000030.1"/>
</dbReference>
<proteinExistence type="predicted"/>
<accession>A0A1M4MKK4</accession>
<feature type="coiled-coil region" evidence="1">
    <location>
        <begin position="149"/>
        <end position="201"/>
    </location>
</feature>
<evidence type="ECO:0000313" key="2">
    <source>
        <dbReference type="EMBL" id="SCL75423.1"/>
    </source>
</evidence>
<gene>
    <name evidence="2" type="ORF">L21_1322</name>
</gene>
<evidence type="ECO:0000313" key="3">
    <source>
        <dbReference type="Proteomes" id="UP000184671"/>
    </source>
</evidence>
<reference evidence="2 3" key="1">
    <citation type="submission" date="2016-08" db="EMBL/GenBank/DDBJ databases">
        <authorList>
            <person name="Seilhamer J.J."/>
        </authorList>
    </citation>
    <scope>NUCLEOTIDE SEQUENCE [LARGE SCALE GENOMIC DNA]</scope>
    <source>
        <strain evidence="2">L21-II-0</strain>
    </source>
</reference>
<evidence type="ECO:0000256" key="1">
    <source>
        <dbReference type="SAM" id="Coils"/>
    </source>
</evidence>
<dbReference type="EMBL" id="FMID01000030">
    <property type="protein sequence ID" value="SCL75423.1"/>
    <property type="molecule type" value="Genomic_DNA"/>
</dbReference>
<dbReference type="AlphaFoldDB" id="A0A1M4MKK4"/>
<organism evidence="2 3">
    <name type="scientific">Methanoculleus chikugoensis</name>
    <dbReference type="NCBI Taxonomy" id="118126"/>
    <lineage>
        <taxon>Archaea</taxon>
        <taxon>Methanobacteriati</taxon>
        <taxon>Methanobacteriota</taxon>
        <taxon>Stenosarchaea group</taxon>
        <taxon>Methanomicrobia</taxon>
        <taxon>Methanomicrobiales</taxon>
        <taxon>Methanomicrobiaceae</taxon>
        <taxon>Methanoculleus</taxon>
    </lineage>
</organism>
<dbReference type="Proteomes" id="UP000184671">
    <property type="component" value="Unassembled WGS sequence"/>
</dbReference>